<keyword evidence="2" id="KW-1185">Reference proteome</keyword>
<dbReference type="STRING" id="862719.AZOLI_0239"/>
<sequence length="32" mass="3796">MATWVPSCCSERKIKARQRLKTIPPELARRLR</sequence>
<evidence type="ECO:0000313" key="1">
    <source>
        <dbReference type="EMBL" id="CBS85647.1"/>
    </source>
</evidence>
<organism evidence="1 2">
    <name type="scientific">Azospirillum lipoferum (strain 4B)</name>
    <dbReference type="NCBI Taxonomy" id="862719"/>
    <lineage>
        <taxon>Bacteria</taxon>
        <taxon>Pseudomonadati</taxon>
        <taxon>Pseudomonadota</taxon>
        <taxon>Alphaproteobacteria</taxon>
        <taxon>Rhodospirillales</taxon>
        <taxon>Azospirillaceae</taxon>
        <taxon>Azospirillum</taxon>
    </lineage>
</organism>
<gene>
    <name evidence="1" type="ordered locus">AZOLI_0239</name>
</gene>
<protein>
    <submittedName>
        <fullName evidence="1">Uncharacterized protein</fullName>
    </submittedName>
</protein>
<accession>G7Z860</accession>
<dbReference type="EMBL" id="FQ311868">
    <property type="protein sequence ID" value="CBS85647.1"/>
    <property type="molecule type" value="Genomic_DNA"/>
</dbReference>
<dbReference type="HOGENOM" id="CLU_3387791_0_0_5"/>
<evidence type="ECO:0000313" key="2">
    <source>
        <dbReference type="Proteomes" id="UP000005667"/>
    </source>
</evidence>
<dbReference type="KEGG" id="ali:AZOLI_0239"/>
<reference evidence="2" key="1">
    <citation type="journal article" date="2011" name="PLoS Genet.">
        <title>Azospirillum genomes reveal transition of bacteria from aquatic to terrestrial environments.</title>
        <authorList>
            <person name="Wisniewski-Dye F."/>
            <person name="Borziak K."/>
            <person name="Khalsa-Moyers G."/>
            <person name="Alexandre G."/>
            <person name="Sukharnikov L.O."/>
            <person name="Wuichet K."/>
            <person name="Hurst G.B."/>
            <person name="McDonald W.H."/>
            <person name="Robertson J.S."/>
            <person name="Barbe V."/>
            <person name="Calteau A."/>
            <person name="Rouy Z."/>
            <person name="Mangenot S."/>
            <person name="Prigent-Combaret C."/>
            <person name="Normand P."/>
            <person name="Boyer M."/>
            <person name="Siguier P."/>
            <person name="Dessaux Y."/>
            <person name="Elmerich C."/>
            <person name="Condemine G."/>
            <person name="Krishnen G."/>
            <person name="Kennedy I."/>
            <person name="Paterson A.H."/>
            <person name="Gonzalez V."/>
            <person name="Mavingui P."/>
            <person name="Zhulin I.B."/>
        </authorList>
    </citation>
    <scope>NUCLEOTIDE SEQUENCE [LARGE SCALE GENOMIC DNA]</scope>
    <source>
        <strain evidence="2">4B</strain>
    </source>
</reference>
<dbReference type="AlphaFoldDB" id="G7Z860"/>
<proteinExistence type="predicted"/>
<dbReference type="Proteomes" id="UP000005667">
    <property type="component" value="Chromosome"/>
</dbReference>
<name>G7Z860_AZOL4</name>